<feature type="domain" description="Major facilitator superfamily (MFS) profile" evidence="6">
    <location>
        <begin position="46"/>
        <end position="491"/>
    </location>
</feature>
<keyword evidence="3 5" id="KW-1133">Transmembrane helix</keyword>
<dbReference type="RefSeq" id="XP_058978105.1">
    <property type="nucleotide sequence ID" value="XM_059122122.1"/>
</dbReference>
<comment type="subcellular location">
    <subcellularLocation>
        <location evidence="1">Membrane</location>
        <topology evidence="1">Multi-pass membrane protein</topology>
    </subcellularLocation>
</comment>
<protein>
    <submittedName>
        <fullName evidence="8">Uncharacterized protein LOC101893376 isoform X1</fullName>
    </submittedName>
</protein>
<dbReference type="InterPro" id="IPR020846">
    <property type="entry name" value="MFS_dom"/>
</dbReference>
<gene>
    <name evidence="8" type="primary">LOC101893376</name>
</gene>
<dbReference type="Pfam" id="PF00083">
    <property type="entry name" value="Sugar_tr"/>
    <property type="match status" value="1"/>
</dbReference>
<feature type="transmembrane region" description="Helical" evidence="5">
    <location>
        <begin position="85"/>
        <end position="104"/>
    </location>
</feature>
<dbReference type="InterPro" id="IPR005828">
    <property type="entry name" value="MFS_sugar_transport-like"/>
</dbReference>
<dbReference type="PROSITE" id="PS50850">
    <property type="entry name" value="MFS"/>
    <property type="match status" value="1"/>
</dbReference>
<feature type="transmembrane region" description="Helical" evidence="5">
    <location>
        <begin position="467"/>
        <end position="485"/>
    </location>
</feature>
<feature type="transmembrane region" description="Helical" evidence="5">
    <location>
        <begin position="371"/>
        <end position="395"/>
    </location>
</feature>
<evidence type="ECO:0000313" key="8">
    <source>
        <dbReference type="RefSeq" id="XP_058978105.1"/>
    </source>
</evidence>
<keyword evidence="2 5" id="KW-0812">Transmembrane</keyword>
<evidence type="ECO:0000256" key="3">
    <source>
        <dbReference type="ARBA" id="ARBA00022989"/>
    </source>
</evidence>
<evidence type="ECO:0000256" key="5">
    <source>
        <dbReference type="SAM" id="Phobius"/>
    </source>
</evidence>
<feature type="transmembrane region" description="Helical" evidence="5">
    <location>
        <begin position="407"/>
        <end position="428"/>
    </location>
</feature>
<evidence type="ECO:0000256" key="4">
    <source>
        <dbReference type="ARBA" id="ARBA00023136"/>
    </source>
</evidence>
<evidence type="ECO:0000313" key="7">
    <source>
        <dbReference type="Proteomes" id="UP001652621"/>
    </source>
</evidence>
<dbReference type="Proteomes" id="UP001652621">
    <property type="component" value="Unplaced"/>
</dbReference>
<dbReference type="PANTHER" id="PTHR23529">
    <property type="entry name" value="GH19118P-RELATED"/>
    <property type="match status" value="1"/>
</dbReference>
<evidence type="ECO:0000256" key="1">
    <source>
        <dbReference type="ARBA" id="ARBA00004141"/>
    </source>
</evidence>
<feature type="transmembrane region" description="Helical" evidence="5">
    <location>
        <begin position="139"/>
        <end position="157"/>
    </location>
</feature>
<dbReference type="GeneID" id="101893376"/>
<reference evidence="8" key="1">
    <citation type="submission" date="2025-08" db="UniProtKB">
        <authorList>
            <consortium name="RefSeq"/>
        </authorList>
    </citation>
    <scope>IDENTIFICATION</scope>
    <source>
        <strain evidence="8">Aabys</strain>
        <tissue evidence="8">Whole body</tissue>
    </source>
</reference>
<feature type="transmembrane region" description="Helical" evidence="5">
    <location>
        <begin position="440"/>
        <end position="461"/>
    </location>
</feature>
<organism evidence="7 8">
    <name type="scientific">Musca domestica</name>
    <name type="common">House fly</name>
    <dbReference type="NCBI Taxonomy" id="7370"/>
    <lineage>
        <taxon>Eukaryota</taxon>
        <taxon>Metazoa</taxon>
        <taxon>Ecdysozoa</taxon>
        <taxon>Arthropoda</taxon>
        <taxon>Hexapoda</taxon>
        <taxon>Insecta</taxon>
        <taxon>Pterygota</taxon>
        <taxon>Neoptera</taxon>
        <taxon>Endopterygota</taxon>
        <taxon>Diptera</taxon>
        <taxon>Brachycera</taxon>
        <taxon>Muscomorpha</taxon>
        <taxon>Muscoidea</taxon>
        <taxon>Muscidae</taxon>
        <taxon>Musca</taxon>
    </lineage>
</organism>
<dbReference type="SUPFAM" id="SSF103473">
    <property type="entry name" value="MFS general substrate transporter"/>
    <property type="match status" value="1"/>
</dbReference>
<dbReference type="PROSITE" id="PS00216">
    <property type="entry name" value="SUGAR_TRANSPORT_1"/>
    <property type="match status" value="1"/>
</dbReference>
<keyword evidence="4 5" id="KW-0472">Membrane</keyword>
<dbReference type="PANTHER" id="PTHR23529:SF2">
    <property type="entry name" value="GH19118P-RELATED"/>
    <property type="match status" value="1"/>
</dbReference>
<dbReference type="InterPro" id="IPR005829">
    <property type="entry name" value="Sugar_transporter_CS"/>
</dbReference>
<evidence type="ECO:0000256" key="2">
    <source>
        <dbReference type="ARBA" id="ARBA00022692"/>
    </source>
</evidence>
<sequence>MSQSPTGAPVVCEIGGTQPSPAAMPTWYSRHHLASMAGDGATNNANGKVTPLGLLLTLIDAINVMAKSLWDEWTEEYKEISQRGALLFISGGMAFAHGLEWASFRVTGFTQHFHSSWFIAMMIGTVISMQISKYIPKKFIMLTSSLLILAGGIIFLADHSTIDALVAGRYLNGIAVGLLTTQFLCHTGDISRVNERGACLGLEQFSLTLGMTVEMIITTQWGVESHLSANRLHGLLDVVLALLSAIALWYFVESPVDFLRMRDEPSALASLARLQRPPKVNKNTSVLLQEHSAYLSEQENLGARSWLGPLAKMLIFRSMMLAFTFSLPLSKILEHSAATNVEQWPIITTACLRLVGSFVALVVIDKVGRKLPSLFASFCAGALMLAISVICLHRLHRLTDSTLMSYVAVLCMALQFSAGLFAPISSAYMGEAFPIKAKQYCVAACVILEQVIHAGVIVANVGYGVRGLLLAESIMILIASLYFCLTMPETKHKNLREAQKMFRYFFNWKFY</sequence>
<accession>A0ABM3UX47</accession>
<keyword evidence="7" id="KW-1185">Reference proteome</keyword>
<name>A0ABM3UX47_MUSDO</name>
<dbReference type="InterPro" id="IPR036259">
    <property type="entry name" value="MFS_trans_sf"/>
</dbReference>
<evidence type="ECO:0000259" key="6">
    <source>
        <dbReference type="PROSITE" id="PS50850"/>
    </source>
</evidence>
<feature type="transmembrane region" description="Helical" evidence="5">
    <location>
        <begin position="232"/>
        <end position="252"/>
    </location>
</feature>
<dbReference type="Gene3D" id="1.20.1250.20">
    <property type="entry name" value="MFS general substrate transporter like domains"/>
    <property type="match status" value="1"/>
</dbReference>
<proteinExistence type="predicted"/>
<feature type="transmembrane region" description="Helical" evidence="5">
    <location>
        <begin position="116"/>
        <end position="132"/>
    </location>
</feature>